<evidence type="ECO:0000313" key="3">
    <source>
        <dbReference type="Proteomes" id="UP000244930"/>
    </source>
</evidence>
<accession>A0A2U8GR83</accession>
<dbReference type="Proteomes" id="UP000244930">
    <property type="component" value="Chromosome"/>
</dbReference>
<sequence length="82" mass="8610">MTMNNKTHLTTGKRVAPALITAAVCVSFAAFAGNSGHSPAVEPEVLSSHAVMDKQAGYDLDLMIFIHRGDAGMQAPIRSVGQ</sequence>
<keyword evidence="1" id="KW-0732">Signal</keyword>
<evidence type="ECO:0000256" key="1">
    <source>
        <dbReference type="SAM" id="SignalP"/>
    </source>
</evidence>
<keyword evidence="3" id="KW-1185">Reference proteome</keyword>
<dbReference type="KEGG" id="acom:CEW83_13005"/>
<protein>
    <submittedName>
        <fullName evidence="2">Uncharacterized protein</fullName>
    </submittedName>
</protein>
<organism evidence="2 3">
    <name type="scientific">Parazoarcus communis</name>
    <dbReference type="NCBI Taxonomy" id="41977"/>
    <lineage>
        <taxon>Bacteria</taxon>
        <taxon>Pseudomonadati</taxon>
        <taxon>Pseudomonadota</taxon>
        <taxon>Betaproteobacteria</taxon>
        <taxon>Rhodocyclales</taxon>
        <taxon>Zoogloeaceae</taxon>
        <taxon>Parazoarcus</taxon>
    </lineage>
</organism>
<dbReference type="AlphaFoldDB" id="A0A2U8GR83"/>
<name>A0A2U8GR83_9RHOO</name>
<proteinExistence type="predicted"/>
<dbReference type="EMBL" id="CP022187">
    <property type="protein sequence ID" value="AWI76024.1"/>
    <property type="molecule type" value="Genomic_DNA"/>
</dbReference>
<gene>
    <name evidence="2" type="ORF">CEW83_13005</name>
</gene>
<reference evidence="2 3" key="1">
    <citation type="submission" date="2017-06" db="EMBL/GenBank/DDBJ databases">
        <title>Azoarcus.</title>
        <authorList>
            <person name="Woo J.-H."/>
            <person name="Kim H.-S."/>
        </authorList>
    </citation>
    <scope>NUCLEOTIDE SEQUENCE [LARGE SCALE GENOMIC DNA]</scope>
    <source>
        <strain evidence="2 3">TSPY31</strain>
    </source>
</reference>
<evidence type="ECO:0000313" key="2">
    <source>
        <dbReference type="EMBL" id="AWI76024.1"/>
    </source>
</evidence>
<feature type="signal peptide" evidence="1">
    <location>
        <begin position="1"/>
        <end position="32"/>
    </location>
</feature>
<dbReference type="RefSeq" id="WP_108949727.1">
    <property type="nucleotide sequence ID" value="NZ_CP022187.1"/>
</dbReference>
<feature type="chain" id="PRO_5015885681" evidence="1">
    <location>
        <begin position="33"/>
        <end position="82"/>
    </location>
</feature>